<reference evidence="2" key="1">
    <citation type="submission" date="2021-01" db="EMBL/GenBank/DDBJ databases">
        <authorList>
            <person name="Corre E."/>
            <person name="Pelletier E."/>
            <person name="Niang G."/>
            <person name="Scheremetjew M."/>
            <person name="Finn R."/>
            <person name="Kale V."/>
            <person name="Holt S."/>
            <person name="Cochrane G."/>
            <person name="Meng A."/>
            <person name="Brown T."/>
            <person name="Cohen L."/>
        </authorList>
    </citation>
    <scope>NUCLEOTIDE SEQUENCE</scope>
    <source>
        <strain evidence="2">UIO037</strain>
    </source>
</reference>
<sequence>MDNAVSIQAQCGESFESFKADCRLFATTAAGLWEPLRVRLHTALTKCARQTAEDQVAAAVQPMRGAEVRAECAICLMELCGAPCVVFQKPRPYARYRPTGRASWRSCDHFVHEGCAAPLANRLCPLCLTPWTQYERIPSIETSPREWFKTVDVGGDSKLSRAQVAGALTTCFPLDLAQFDRKVDEMWPVWDHDGSGYISKREFFAPNGLLEYVRAHLLRDVSVPARSPSLERDPAIWFDHWCSPEAAGRLTCQQMVRAVAKTHGLTSAESVERCRARLGAVWAFFADVRVSAASGETVATTAISREAFLRPGGLADGLAGRLSFAAFVVGQEPA</sequence>
<accession>A0A7S4JHQ3</accession>
<name>A0A7S4JHQ3_9EUKA</name>
<dbReference type="AlphaFoldDB" id="A0A7S4JHQ3"/>
<gene>
    <name evidence="2" type="ORF">CPOL0286_LOCUS17169</name>
</gene>
<evidence type="ECO:0000256" key="1">
    <source>
        <dbReference type="ARBA" id="ARBA00022837"/>
    </source>
</evidence>
<dbReference type="InterPro" id="IPR011992">
    <property type="entry name" value="EF-hand-dom_pair"/>
</dbReference>
<dbReference type="SUPFAM" id="SSF57850">
    <property type="entry name" value="RING/U-box"/>
    <property type="match status" value="1"/>
</dbReference>
<dbReference type="EMBL" id="HBKO01037510">
    <property type="protein sequence ID" value="CAE2263982.1"/>
    <property type="molecule type" value="Transcribed_RNA"/>
</dbReference>
<dbReference type="SUPFAM" id="SSF47473">
    <property type="entry name" value="EF-hand"/>
    <property type="match status" value="1"/>
</dbReference>
<dbReference type="InterPro" id="IPR018247">
    <property type="entry name" value="EF_Hand_1_Ca_BS"/>
</dbReference>
<evidence type="ECO:0008006" key="3">
    <source>
        <dbReference type="Google" id="ProtNLM"/>
    </source>
</evidence>
<evidence type="ECO:0000313" key="2">
    <source>
        <dbReference type="EMBL" id="CAE2263982.1"/>
    </source>
</evidence>
<keyword evidence="1" id="KW-0106">Calcium</keyword>
<protein>
    <recommendedName>
        <fullName evidence="3">Calmodulin</fullName>
    </recommendedName>
</protein>
<proteinExistence type="predicted"/>
<dbReference type="PROSITE" id="PS00018">
    <property type="entry name" value="EF_HAND_1"/>
    <property type="match status" value="1"/>
</dbReference>
<organism evidence="2">
    <name type="scientific">Prymnesium polylepis</name>
    <dbReference type="NCBI Taxonomy" id="72548"/>
    <lineage>
        <taxon>Eukaryota</taxon>
        <taxon>Haptista</taxon>
        <taxon>Haptophyta</taxon>
        <taxon>Prymnesiophyceae</taxon>
        <taxon>Prymnesiales</taxon>
        <taxon>Prymnesiaceae</taxon>
        <taxon>Prymnesium</taxon>
    </lineage>
</organism>
<dbReference type="Gene3D" id="1.10.238.10">
    <property type="entry name" value="EF-hand"/>
    <property type="match status" value="1"/>
</dbReference>